<evidence type="ECO:0000259" key="3">
    <source>
        <dbReference type="PROSITE" id="PS50158"/>
    </source>
</evidence>
<reference evidence="4 5" key="1">
    <citation type="submission" date="2018-04" db="EMBL/GenBank/DDBJ databases">
        <authorList>
            <person name="Vogel A."/>
        </authorList>
    </citation>
    <scope>NUCLEOTIDE SEQUENCE [LARGE SCALE GENOMIC DNA]</scope>
</reference>
<feature type="domain" description="CCHC-type" evidence="3">
    <location>
        <begin position="221"/>
        <end position="235"/>
    </location>
</feature>
<dbReference type="AlphaFoldDB" id="A0A484KMS3"/>
<keyword evidence="1" id="KW-0863">Zinc-finger</keyword>
<feature type="non-terminal residue" evidence="4">
    <location>
        <position position="330"/>
    </location>
</feature>
<dbReference type="InterPro" id="IPR054722">
    <property type="entry name" value="PolX-like_BBD"/>
</dbReference>
<organism evidence="4 5">
    <name type="scientific">Cuscuta campestris</name>
    <dbReference type="NCBI Taxonomy" id="132261"/>
    <lineage>
        <taxon>Eukaryota</taxon>
        <taxon>Viridiplantae</taxon>
        <taxon>Streptophyta</taxon>
        <taxon>Embryophyta</taxon>
        <taxon>Tracheophyta</taxon>
        <taxon>Spermatophyta</taxon>
        <taxon>Magnoliopsida</taxon>
        <taxon>eudicotyledons</taxon>
        <taxon>Gunneridae</taxon>
        <taxon>Pentapetalae</taxon>
        <taxon>asterids</taxon>
        <taxon>lamiids</taxon>
        <taxon>Solanales</taxon>
        <taxon>Convolvulaceae</taxon>
        <taxon>Cuscuteae</taxon>
        <taxon>Cuscuta</taxon>
        <taxon>Cuscuta subgen. Grammica</taxon>
        <taxon>Cuscuta sect. Cleistogrammica</taxon>
    </lineage>
</organism>
<accession>A0A484KMS3</accession>
<feature type="region of interest" description="Disordered" evidence="2">
    <location>
        <begin position="233"/>
        <end position="258"/>
    </location>
</feature>
<proteinExistence type="predicted"/>
<dbReference type="EMBL" id="OOIL02000284">
    <property type="protein sequence ID" value="VFQ63366.1"/>
    <property type="molecule type" value="Genomic_DNA"/>
</dbReference>
<protein>
    <recommendedName>
        <fullName evidence="3">CCHC-type domain-containing protein</fullName>
    </recommendedName>
</protein>
<keyword evidence="5" id="KW-1185">Reference proteome</keyword>
<feature type="compositionally biased region" description="Basic residues" evidence="2">
    <location>
        <begin position="195"/>
        <end position="218"/>
    </location>
</feature>
<dbReference type="InterPro" id="IPR001878">
    <property type="entry name" value="Znf_CCHC"/>
</dbReference>
<evidence type="ECO:0000313" key="5">
    <source>
        <dbReference type="Proteomes" id="UP000595140"/>
    </source>
</evidence>
<dbReference type="Gene3D" id="4.10.60.10">
    <property type="entry name" value="Zinc finger, CCHC-type"/>
    <property type="match status" value="1"/>
</dbReference>
<keyword evidence="1" id="KW-0862">Zinc</keyword>
<dbReference type="Pfam" id="PF14223">
    <property type="entry name" value="Retrotran_gag_2"/>
    <property type="match status" value="1"/>
</dbReference>
<feature type="compositionally biased region" description="Basic and acidic residues" evidence="2">
    <location>
        <begin position="169"/>
        <end position="179"/>
    </location>
</feature>
<feature type="compositionally biased region" description="Polar residues" evidence="2">
    <location>
        <begin position="249"/>
        <end position="258"/>
    </location>
</feature>
<dbReference type="Proteomes" id="UP000595140">
    <property type="component" value="Unassembled WGS sequence"/>
</dbReference>
<dbReference type="GO" id="GO:0008270">
    <property type="term" value="F:zinc ion binding"/>
    <property type="evidence" value="ECO:0007669"/>
    <property type="project" value="UniProtKB-KW"/>
</dbReference>
<name>A0A484KMS3_9ASTE</name>
<gene>
    <name evidence="4" type="ORF">CCAM_LOCUS5142</name>
</gene>
<dbReference type="Pfam" id="PF22936">
    <property type="entry name" value="Pol_BBD"/>
    <property type="match status" value="1"/>
</dbReference>
<dbReference type="GO" id="GO:0003676">
    <property type="term" value="F:nucleic acid binding"/>
    <property type="evidence" value="ECO:0007669"/>
    <property type="project" value="InterPro"/>
</dbReference>
<feature type="region of interest" description="Disordered" evidence="2">
    <location>
        <begin position="169"/>
        <end position="218"/>
    </location>
</feature>
<dbReference type="OrthoDB" id="1302772at2759"/>
<dbReference type="SMART" id="SM00343">
    <property type="entry name" value="ZnF_C2HC"/>
    <property type="match status" value="1"/>
</dbReference>
<dbReference type="Pfam" id="PF00098">
    <property type="entry name" value="zf-CCHC"/>
    <property type="match status" value="1"/>
</dbReference>
<dbReference type="PROSITE" id="PS50158">
    <property type="entry name" value="ZF_CCHC"/>
    <property type="match status" value="1"/>
</dbReference>
<dbReference type="PANTHER" id="PTHR47592:SF29">
    <property type="entry name" value="ZINC FINGER, CCHC-TYPE"/>
    <property type="match status" value="1"/>
</dbReference>
<dbReference type="SUPFAM" id="SSF57756">
    <property type="entry name" value="Retrovirus zinc finger-like domains"/>
    <property type="match status" value="1"/>
</dbReference>
<sequence length="330" mass="37575">MQILLTTLKVVYVLSTPKPEEREDETIEHARRRCKWENDNILCIGHILNGLPDPLFDIYQNVESAKELWDSLESKYMVEDASSKKFLVSDFNNYKMVDSRSVMEQYHELVRMLGQFNLHGMKQDECISVSNVIDKLSPSWKDYKRELKHNKDDLSLVQLGTHLRIEESVRARESNKSKDVAGPSCVNMVDDGGSKGKHKSRKRKKNKPDKNTANKKQKVACWTCGKPGHFKKDCRVGKGKQEAGPSGSKDPNMQQGQNFENIDNSVQNYVSLISEAFYMQDDDVAWWVDSGATSHVCKAQRWFTSLRPIEDGSTLRMGNVSTEPIKGIGI</sequence>
<evidence type="ECO:0000313" key="4">
    <source>
        <dbReference type="EMBL" id="VFQ63366.1"/>
    </source>
</evidence>
<evidence type="ECO:0000256" key="1">
    <source>
        <dbReference type="PROSITE-ProRule" id="PRU00047"/>
    </source>
</evidence>
<evidence type="ECO:0000256" key="2">
    <source>
        <dbReference type="SAM" id="MobiDB-lite"/>
    </source>
</evidence>
<dbReference type="InterPro" id="IPR036875">
    <property type="entry name" value="Znf_CCHC_sf"/>
</dbReference>
<keyword evidence="1" id="KW-0479">Metal-binding</keyword>
<dbReference type="PANTHER" id="PTHR47592">
    <property type="entry name" value="PBF68 PROTEIN"/>
    <property type="match status" value="1"/>
</dbReference>